<feature type="transmembrane region" description="Helical" evidence="13">
    <location>
        <begin position="165"/>
        <end position="186"/>
    </location>
</feature>
<evidence type="ECO:0000256" key="11">
    <source>
        <dbReference type="ARBA" id="ARBA00023136"/>
    </source>
</evidence>
<dbReference type="GO" id="GO:0015297">
    <property type="term" value="F:antiporter activity"/>
    <property type="evidence" value="ECO:0007669"/>
    <property type="project" value="UniProtKB-KW"/>
</dbReference>
<organism evidence="14 15">
    <name type="scientific">Lentihominibacter hominis</name>
    <dbReference type="NCBI Taxonomy" id="2763645"/>
    <lineage>
        <taxon>Bacteria</taxon>
        <taxon>Bacillati</taxon>
        <taxon>Bacillota</taxon>
        <taxon>Clostridia</taxon>
        <taxon>Peptostreptococcales</taxon>
        <taxon>Anaerovoracaceae</taxon>
        <taxon>Lentihominibacter</taxon>
    </lineage>
</organism>
<evidence type="ECO:0000256" key="5">
    <source>
        <dbReference type="ARBA" id="ARBA00022448"/>
    </source>
</evidence>
<dbReference type="GO" id="GO:0006811">
    <property type="term" value="P:monoatomic ion transport"/>
    <property type="evidence" value="ECO:0007669"/>
    <property type="project" value="UniProtKB-KW"/>
</dbReference>
<dbReference type="CDD" id="cd13138">
    <property type="entry name" value="MATE_yoeA_like"/>
    <property type="match status" value="1"/>
</dbReference>
<evidence type="ECO:0000256" key="8">
    <source>
        <dbReference type="ARBA" id="ARBA00022692"/>
    </source>
</evidence>
<comment type="subcellular location">
    <subcellularLocation>
        <location evidence="2">Cell membrane</location>
        <topology evidence="2">Multi-pass membrane protein</topology>
    </subcellularLocation>
</comment>
<feature type="transmembrane region" description="Helical" evidence="13">
    <location>
        <begin position="192"/>
        <end position="214"/>
    </location>
</feature>
<feature type="transmembrane region" description="Helical" evidence="13">
    <location>
        <begin position="355"/>
        <end position="378"/>
    </location>
</feature>
<dbReference type="PIRSF" id="PIRSF006603">
    <property type="entry name" value="DinF"/>
    <property type="match status" value="1"/>
</dbReference>
<keyword evidence="7" id="KW-1003">Cell membrane</keyword>
<dbReference type="NCBIfam" id="TIGR00797">
    <property type="entry name" value="matE"/>
    <property type="match status" value="1"/>
</dbReference>
<feature type="transmembrane region" description="Helical" evidence="13">
    <location>
        <begin position="416"/>
        <end position="435"/>
    </location>
</feature>
<keyword evidence="9 13" id="KW-1133">Transmembrane helix</keyword>
<feature type="transmembrane region" description="Helical" evidence="13">
    <location>
        <begin position="90"/>
        <end position="114"/>
    </location>
</feature>
<protein>
    <recommendedName>
        <fullName evidence="4">Probable multidrug resistance protein NorM</fullName>
    </recommendedName>
    <alternativeName>
        <fullName evidence="12">Multidrug-efflux transporter</fullName>
    </alternativeName>
</protein>
<gene>
    <name evidence="14" type="ORF">H8692_06355</name>
</gene>
<evidence type="ECO:0000256" key="1">
    <source>
        <dbReference type="ARBA" id="ARBA00003408"/>
    </source>
</evidence>
<sequence length="444" mass="48889">MQIDLTKGSVTKGILAFAFPMICGNLLQQLYNVVDTLIVGRFLGSDALAAVGSSYTLVTFITSILLGMCMGCGAIFSIRYGEKRLDHMKGNIFTAFVMIACFSVLLNIAVMVFIDPVMKMLSVPEEVYDLMRNYLMVMFCGIFATFLYNFFASLLRAVGNSVTPLVFLGISAVMNIILDLIFVLVAEWGVEGAALATIISQWFSGIGSMIYTLVKCPQLRPARRHMRITWIGLNEIMGASFLTCMQQSVMNLGILMVQGLVNSFGAVVMAAFAAATKIDAFAYMPLQDFGNSFSTFAAQNYGARKKERIEKGIRSAVISMLIFSAVISILVFSFAKQLLLLFIHSDETAILAVGISYLHIISIFYFGIGGLFILYGLYRAFNRPGMSLILTVLSLGTRVCLAYVLSSVPFIGVNGIWWSVPAGWLLADFIGVFYYKKIKEKIIL</sequence>
<comment type="caution">
    <text evidence="14">The sequence shown here is derived from an EMBL/GenBank/DDBJ whole genome shotgun (WGS) entry which is preliminary data.</text>
</comment>
<dbReference type="GO" id="GO:0005886">
    <property type="term" value="C:plasma membrane"/>
    <property type="evidence" value="ECO:0007669"/>
    <property type="project" value="UniProtKB-SubCell"/>
</dbReference>
<dbReference type="InterPro" id="IPR048279">
    <property type="entry name" value="MdtK-like"/>
</dbReference>
<feature type="transmembrane region" description="Helical" evidence="13">
    <location>
        <begin position="255"/>
        <end position="275"/>
    </location>
</feature>
<dbReference type="PANTHER" id="PTHR43298:SF2">
    <property type="entry name" value="FMN_FAD EXPORTER YEEO-RELATED"/>
    <property type="match status" value="1"/>
</dbReference>
<evidence type="ECO:0000313" key="14">
    <source>
        <dbReference type="EMBL" id="MBC8568373.1"/>
    </source>
</evidence>
<evidence type="ECO:0000256" key="7">
    <source>
        <dbReference type="ARBA" id="ARBA00022475"/>
    </source>
</evidence>
<dbReference type="PANTHER" id="PTHR43298">
    <property type="entry name" value="MULTIDRUG RESISTANCE PROTEIN NORM-RELATED"/>
    <property type="match status" value="1"/>
</dbReference>
<dbReference type="InterPro" id="IPR050222">
    <property type="entry name" value="MATE_MdtK"/>
</dbReference>
<dbReference type="GO" id="GO:0042910">
    <property type="term" value="F:xenobiotic transmembrane transporter activity"/>
    <property type="evidence" value="ECO:0007669"/>
    <property type="project" value="InterPro"/>
</dbReference>
<keyword evidence="10" id="KW-0406">Ion transport</keyword>
<keyword evidence="8 13" id="KW-0812">Transmembrane</keyword>
<evidence type="ECO:0000256" key="12">
    <source>
        <dbReference type="ARBA" id="ARBA00031636"/>
    </source>
</evidence>
<evidence type="ECO:0000256" key="6">
    <source>
        <dbReference type="ARBA" id="ARBA00022449"/>
    </source>
</evidence>
<feature type="transmembrane region" description="Helical" evidence="13">
    <location>
        <begin position="313"/>
        <end position="335"/>
    </location>
</feature>
<feature type="transmembrane region" description="Helical" evidence="13">
    <location>
        <begin position="385"/>
        <end position="404"/>
    </location>
</feature>
<keyword evidence="6" id="KW-0050">Antiport</keyword>
<evidence type="ECO:0000256" key="9">
    <source>
        <dbReference type="ARBA" id="ARBA00022989"/>
    </source>
</evidence>
<feature type="transmembrane region" description="Helical" evidence="13">
    <location>
        <begin position="226"/>
        <end position="249"/>
    </location>
</feature>
<dbReference type="Proteomes" id="UP000610862">
    <property type="component" value="Unassembled WGS sequence"/>
</dbReference>
<accession>A0A926E8I1</accession>
<proteinExistence type="inferred from homology"/>
<evidence type="ECO:0000256" key="3">
    <source>
        <dbReference type="ARBA" id="ARBA00010199"/>
    </source>
</evidence>
<keyword evidence="5" id="KW-0813">Transport</keyword>
<dbReference type="AlphaFoldDB" id="A0A926E8I1"/>
<feature type="transmembrane region" description="Helical" evidence="13">
    <location>
        <begin position="12"/>
        <end position="34"/>
    </location>
</feature>
<evidence type="ECO:0000256" key="13">
    <source>
        <dbReference type="SAM" id="Phobius"/>
    </source>
</evidence>
<evidence type="ECO:0000256" key="4">
    <source>
        <dbReference type="ARBA" id="ARBA00020268"/>
    </source>
</evidence>
<feature type="transmembrane region" description="Helical" evidence="13">
    <location>
        <begin position="54"/>
        <end position="78"/>
    </location>
</feature>
<evidence type="ECO:0000256" key="2">
    <source>
        <dbReference type="ARBA" id="ARBA00004651"/>
    </source>
</evidence>
<evidence type="ECO:0000313" key="15">
    <source>
        <dbReference type="Proteomes" id="UP000610862"/>
    </source>
</evidence>
<dbReference type="InterPro" id="IPR002528">
    <property type="entry name" value="MATE_fam"/>
</dbReference>
<reference evidence="14" key="1">
    <citation type="submission" date="2020-08" db="EMBL/GenBank/DDBJ databases">
        <title>Genome public.</title>
        <authorList>
            <person name="Liu C."/>
            <person name="Sun Q."/>
        </authorList>
    </citation>
    <scope>NUCLEOTIDE SEQUENCE</scope>
    <source>
        <strain evidence="14">NSJ-24</strain>
    </source>
</reference>
<comment type="function">
    <text evidence="1">Multidrug efflux pump.</text>
</comment>
<name>A0A926E8I1_9FIRM</name>
<evidence type="ECO:0000256" key="10">
    <source>
        <dbReference type="ARBA" id="ARBA00023065"/>
    </source>
</evidence>
<keyword evidence="11 13" id="KW-0472">Membrane</keyword>
<feature type="transmembrane region" description="Helical" evidence="13">
    <location>
        <begin position="134"/>
        <end position="158"/>
    </location>
</feature>
<dbReference type="Pfam" id="PF01554">
    <property type="entry name" value="MatE"/>
    <property type="match status" value="2"/>
</dbReference>
<keyword evidence="15" id="KW-1185">Reference proteome</keyword>
<dbReference type="EMBL" id="JACRTA010000002">
    <property type="protein sequence ID" value="MBC8568373.1"/>
    <property type="molecule type" value="Genomic_DNA"/>
</dbReference>
<comment type="similarity">
    <text evidence="3">Belongs to the multi antimicrobial extrusion (MATE) (TC 2.A.66.1) family.</text>
</comment>
<dbReference type="RefSeq" id="WP_187525267.1">
    <property type="nucleotide sequence ID" value="NZ_JACRTA010000002.1"/>
</dbReference>